<accession>A0A0F3GU35</accession>
<dbReference type="EMBL" id="LACI01001008">
    <property type="protein sequence ID" value="KJU85474.1"/>
    <property type="molecule type" value="Genomic_DNA"/>
</dbReference>
<evidence type="ECO:0000313" key="1">
    <source>
        <dbReference type="EMBL" id="KJU85474.1"/>
    </source>
</evidence>
<gene>
    <name evidence="1" type="ORF">MBAV_002333</name>
</gene>
<keyword evidence="2" id="KW-1185">Reference proteome</keyword>
<evidence type="ECO:0000313" key="2">
    <source>
        <dbReference type="Proteomes" id="UP000033423"/>
    </source>
</evidence>
<proteinExistence type="predicted"/>
<sequence length="54" mass="5656">MVVLIVFNRAAVDASMQLLLTAGVSAPDFDIDGCVIGFSVDGVRFHLLSKEGCG</sequence>
<name>A0A0F3GU35_9BACT</name>
<dbReference type="Proteomes" id="UP000033423">
    <property type="component" value="Unassembled WGS sequence"/>
</dbReference>
<organism evidence="1 2">
    <name type="scientific">Candidatus Magnetobacterium bavaricum</name>
    <dbReference type="NCBI Taxonomy" id="29290"/>
    <lineage>
        <taxon>Bacteria</taxon>
        <taxon>Pseudomonadati</taxon>
        <taxon>Nitrospirota</taxon>
        <taxon>Thermodesulfovibrionia</taxon>
        <taxon>Thermodesulfovibrionales</taxon>
        <taxon>Candidatus Magnetobacteriaceae</taxon>
        <taxon>Candidatus Magnetobacterium</taxon>
    </lineage>
</organism>
<comment type="caution">
    <text evidence="1">The sequence shown here is derived from an EMBL/GenBank/DDBJ whole genome shotgun (WGS) entry which is preliminary data.</text>
</comment>
<reference evidence="1 2" key="1">
    <citation type="submission" date="2015-02" db="EMBL/GenBank/DDBJ databases">
        <title>Single-cell genomics of uncultivated deep-branching MTB reveals a conserved set of magnetosome genes.</title>
        <authorList>
            <person name="Kolinko S."/>
            <person name="Richter M."/>
            <person name="Glockner F.O."/>
            <person name="Brachmann A."/>
            <person name="Schuler D."/>
        </authorList>
    </citation>
    <scope>NUCLEOTIDE SEQUENCE [LARGE SCALE GENOMIC DNA]</scope>
    <source>
        <strain evidence="1">TM-1</strain>
    </source>
</reference>
<protein>
    <submittedName>
        <fullName evidence="1">Uncharacterized protein</fullName>
    </submittedName>
</protein>
<dbReference type="AlphaFoldDB" id="A0A0F3GU35"/>